<dbReference type="GO" id="GO:0005737">
    <property type="term" value="C:cytoplasm"/>
    <property type="evidence" value="ECO:0007669"/>
    <property type="project" value="TreeGrafter"/>
</dbReference>
<dbReference type="Pfam" id="PF00069">
    <property type="entry name" value="Pkinase"/>
    <property type="match status" value="1"/>
</dbReference>
<dbReference type="OrthoDB" id="9801841at2"/>
<evidence type="ECO:0000313" key="3">
    <source>
        <dbReference type="Proteomes" id="UP000236724"/>
    </source>
</evidence>
<dbReference type="GO" id="GO:0004674">
    <property type="term" value="F:protein serine/threonine kinase activity"/>
    <property type="evidence" value="ECO:0007669"/>
    <property type="project" value="UniProtKB-EC"/>
</dbReference>
<keyword evidence="2" id="KW-0808">Transferase</keyword>
<dbReference type="SMART" id="SM00220">
    <property type="entry name" value="S_TKc"/>
    <property type="match status" value="1"/>
</dbReference>
<evidence type="ECO:0000259" key="1">
    <source>
        <dbReference type="PROSITE" id="PS50011"/>
    </source>
</evidence>
<dbReference type="PANTHER" id="PTHR24348:SF68">
    <property type="entry name" value="SERINE_THREONINE-PROTEIN KINASE ATG1C"/>
    <property type="match status" value="1"/>
</dbReference>
<dbReference type="Gene3D" id="1.10.510.10">
    <property type="entry name" value="Transferase(Phosphotransferase) domain 1"/>
    <property type="match status" value="1"/>
</dbReference>
<keyword evidence="2" id="KW-0418">Kinase</keyword>
<dbReference type="CDD" id="cd14014">
    <property type="entry name" value="STKc_PknB_like"/>
    <property type="match status" value="1"/>
</dbReference>
<dbReference type="InterPro" id="IPR008271">
    <property type="entry name" value="Ser/Thr_kinase_AS"/>
</dbReference>
<proteinExistence type="predicted"/>
<dbReference type="PROSITE" id="PS50011">
    <property type="entry name" value="PROTEIN_KINASE_DOM"/>
    <property type="match status" value="1"/>
</dbReference>
<gene>
    <name evidence="2" type="primary">prkC_4</name>
    <name evidence="2" type="ORF">MBHS_03312</name>
</gene>
<name>A0A1H6FBI0_9GAMM</name>
<dbReference type="EMBL" id="FMSV02000531">
    <property type="protein sequence ID" value="SEH07437.1"/>
    <property type="molecule type" value="Genomic_DNA"/>
</dbReference>
<dbReference type="SUPFAM" id="SSF56112">
    <property type="entry name" value="Protein kinase-like (PK-like)"/>
    <property type="match status" value="1"/>
</dbReference>
<dbReference type="PANTHER" id="PTHR24348">
    <property type="entry name" value="SERINE/THREONINE-PROTEIN KINASE UNC-51-RELATED"/>
    <property type="match status" value="1"/>
</dbReference>
<dbReference type="EC" id="2.7.11.1" evidence="2"/>
<evidence type="ECO:0000313" key="2">
    <source>
        <dbReference type="EMBL" id="SEH07437.1"/>
    </source>
</evidence>
<keyword evidence="3" id="KW-1185">Reference proteome</keyword>
<dbReference type="AlphaFoldDB" id="A0A1H6FBI0"/>
<reference evidence="2 3" key="1">
    <citation type="submission" date="2016-10" db="EMBL/GenBank/DDBJ databases">
        <authorList>
            <person name="de Groot N.N."/>
        </authorList>
    </citation>
    <scope>NUCLEOTIDE SEQUENCE [LARGE SCALE GENOMIC DNA]</scope>
    <source>
        <strain evidence="2">MBHS1</strain>
    </source>
</reference>
<dbReference type="GO" id="GO:0005524">
    <property type="term" value="F:ATP binding"/>
    <property type="evidence" value="ECO:0007669"/>
    <property type="project" value="InterPro"/>
</dbReference>
<organism evidence="2 3">
    <name type="scientific">Candidatus Venteria ishoeyi</name>
    <dbReference type="NCBI Taxonomy" id="1899563"/>
    <lineage>
        <taxon>Bacteria</taxon>
        <taxon>Pseudomonadati</taxon>
        <taxon>Pseudomonadota</taxon>
        <taxon>Gammaproteobacteria</taxon>
        <taxon>Thiotrichales</taxon>
        <taxon>Thiotrichaceae</taxon>
        <taxon>Venteria</taxon>
    </lineage>
</organism>
<feature type="domain" description="Protein kinase" evidence="1">
    <location>
        <begin position="49"/>
        <end position="307"/>
    </location>
</feature>
<sequence>MSDKPVTQRYQQPATPLTQRYPATQAVTQHYVPEAEVAVHAKTRKDLLIAQRYAVKDGPLGACSGEAEVYLCQDRVAAREVAVKLYHDHAMPKTSIMDTLKQLQHPNVVRLYEYGKWQARFYEVMEFCAGGVMADFMPLSEEDIRAYLPGILDGLSHCHQQGIIHRDIKPNNLFFLTPQRQTVLLGDFGISSYLDRGNQIRMTQSASHLTLDYAAPELIDGHEVSPKTDYYGLGITLMHLLAGHSPFHDKSQNDILVAHLRGRLPIPEKLSLDFQNLLRGLTLPKPEARWAYAEVLAWQRGECVPLNLDSYATTTAEAVTTQPYPGYPQASTPLELAQSLEYFKAYNQLMRGDIRRWVFDHVSQSMAEAIEKIVVGYRDKPEQALCKLYYTLAPQSPLQIARHKLENLRQFADLLNIALQDREQGADTDLVQAIESALWQERIETWLLAGKHAGNRSQELVDKLSSLRKRLQYKQPETALFALLYTLDPKRPLVIVPGVEIQQPKDLKILFQQHKKVTEKFLKTSLYNKYFEEWLRAAAFPNWQQDVAFIEETRRMYLDKPQLGIYSLLWRYYPDLPLPFAGHKVTQITELAHLIDASHESRHAGLKLLKTGWLRTWLVATQKVSSVAKLDHALLAVDVSLESKLEALLQLLDPNLAQPQLQVKPTHLNFGSLFHDEISSETLQIKNISRGFLNGEITLEHYGEGITLDKYLIEGNHLCFEITLEPLAKLSPGVHQNSLHIHSNGGEQVIPIRFILRKTPQEPLPWWRKIFS</sequence>
<dbReference type="InterPro" id="IPR000719">
    <property type="entry name" value="Prot_kinase_dom"/>
</dbReference>
<dbReference type="Proteomes" id="UP000236724">
    <property type="component" value="Unassembled WGS sequence"/>
</dbReference>
<dbReference type="InterPro" id="IPR045269">
    <property type="entry name" value="Atg1-like"/>
</dbReference>
<protein>
    <submittedName>
        <fullName evidence="2">Serine/threonine-protein kinase PrkC</fullName>
        <ecNumber evidence="2">2.7.11.1</ecNumber>
    </submittedName>
</protein>
<dbReference type="RefSeq" id="WP_103921090.1">
    <property type="nucleotide sequence ID" value="NZ_FMSV02000531.1"/>
</dbReference>
<dbReference type="InterPro" id="IPR011009">
    <property type="entry name" value="Kinase-like_dom_sf"/>
</dbReference>
<accession>A0A1H6FBI0</accession>
<dbReference type="PROSITE" id="PS00108">
    <property type="entry name" value="PROTEIN_KINASE_ST"/>
    <property type="match status" value="1"/>
</dbReference>